<keyword evidence="3" id="KW-0326">Glycosidase</keyword>
<keyword evidence="5" id="KW-1185">Reference proteome</keyword>
<sequence length="88" mass="10161">MVGLGQHCCGCLLQHVSRWGGLKQLREQLNRWRALSKDGWPEYYDGKAGRYIGKQVRKYQTWSISGYLFAKLMIENPANLSLISLEED</sequence>
<dbReference type="PANTHER" id="PTHR31916">
    <property type="match status" value="1"/>
</dbReference>
<dbReference type="InterPro" id="IPR008928">
    <property type="entry name" value="6-hairpin_glycosidase_sf"/>
</dbReference>
<dbReference type="InterPro" id="IPR024746">
    <property type="entry name" value="Glyco_hydro_100"/>
</dbReference>
<dbReference type="STRING" id="2094558.A0A314USJ5"/>
<reference evidence="4 5" key="1">
    <citation type="submission" date="2018-02" db="EMBL/GenBank/DDBJ databases">
        <title>Draft genome of wild Prunus yedoensis var. nudiflora.</title>
        <authorList>
            <person name="Baek S."/>
            <person name="Kim J.-H."/>
            <person name="Choi K."/>
            <person name="Kim G.-B."/>
            <person name="Cho A."/>
            <person name="Jang H."/>
            <person name="Shin C.-H."/>
            <person name="Yu H.-J."/>
            <person name="Mun J.-H."/>
        </authorList>
    </citation>
    <scope>NUCLEOTIDE SEQUENCE [LARGE SCALE GENOMIC DNA]</scope>
    <source>
        <strain evidence="5">cv. Jeju island</strain>
        <tissue evidence="4">Leaf</tissue>
    </source>
</reference>
<dbReference type="OrthoDB" id="1931989at2759"/>
<dbReference type="Pfam" id="PF12899">
    <property type="entry name" value="Glyco_hydro_100"/>
    <property type="match status" value="1"/>
</dbReference>
<protein>
    <submittedName>
        <fullName evidence="4">Uncharacterized protein</fullName>
    </submittedName>
</protein>
<dbReference type="PANTHER" id="PTHR31916:SF37">
    <property type="entry name" value="ALKALINE_NEUTRAL INVERTASE"/>
    <property type="match status" value="1"/>
</dbReference>
<name>A0A314USJ5_PRUYE</name>
<organism evidence="4 5">
    <name type="scientific">Prunus yedoensis var. nudiflora</name>
    <dbReference type="NCBI Taxonomy" id="2094558"/>
    <lineage>
        <taxon>Eukaryota</taxon>
        <taxon>Viridiplantae</taxon>
        <taxon>Streptophyta</taxon>
        <taxon>Embryophyta</taxon>
        <taxon>Tracheophyta</taxon>
        <taxon>Spermatophyta</taxon>
        <taxon>Magnoliopsida</taxon>
        <taxon>eudicotyledons</taxon>
        <taxon>Gunneridae</taxon>
        <taxon>Pentapetalae</taxon>
        <taxon>rosids</taxon>
        <taxon>fabids</taxon>
        <taxon>Rosales</taxon>
        <taxon>Rosaceae</taxon>
        <taxon>Amygdaloideae</taxon>
        <taxon>Amygdaleae</taxon>
        <taxon>Prunus</taxon>
    </lineage>
</organism>
<dbReference type="GO" id="GO:0005987">
    <property type="term" value="P:sucrose catabolic process"/>
    <property type="evidence" value="ECO:0007669"/>
    <property type="project" value="TreeGrafter"/>
</dbReference>
<dbReference type="SUPFAM" id="SSF48208">
    <property type="entry name" value="Six-hairpin glycosidases"/>
    <property type="match status" value="1"/>
</dbReference>
<dbReference type="AlphaFoldDB" id="A0A314USJ5"/>
<dbReference type="GO" id="GO:0033926">
    <property type="term" value="F:endo-alpha-N-acetylgalactosaminidase activity"/>
    <property type="evidence" value="ECO:0007669"/>
    <property type="project" value="InterPro"/>
</dbReference>
<evidence type="ECO:0000313" key="4">
    <source>
        <dbReference type="EMBL" id="PQM40400.1"/>
    </source>
</evidence>
<dbReference type="GO" id="GO:0004575">
    <property type="term" value="F:sucrose alpha-glucosidase activity"/>
    <property type="evidence" value="ECO:0007669"/>
    <property type="project" value="TreeGrafter"/>
</dbReference>
<keyword evidence="2" id="KW-0119">Carbohydrate metabolism</keyword>
<evidence type="ECO:0000256" key="1">
    <source>
        <dbReference type="ARBA" id="ARBA00022801"/>
    </source>
</evidence>
<accession>A0A314USJ5</accession>
<gene>
    <name evidence="4" type="ORF">Pyn_21301</name>
</gene>
<proteinExistence type="predicted"/>
<evidence type="ECO:0000313" key="5">
    <source>
        <dbReference type="Proteomes" id="UP000250321"/>
    </source>
</evidence>
<comment type="caution">
    <text evidence="4">The sequence shown here is derived from an EMBL/GenBank/DDBJ whole genome shotgun (WGS) entry which is preliminary data.</text>
</comment>
<dbReference type="Proteomes" id="UP000250321">
    <property type="component" value="Unassembled WGS sequence"/>
</dbReference>
<evidence type="ECO:0000256" key="3">
    <source>
        <dbReference type="ARBA" id="ARBA00023295"/>
    </source>
</evidence>
<keyword evidence="1" id="KW-0378">Hydrolase</keyword>
<evidence type="ECO:0000256" key="2">
    <source>
        <dbReference type="ARBA" id="ARBA00023277"/>
    </source>
</evidence>
<dbReference type="EMBL" id="PJQY01003082">
    <property type="protein sequence ID" value="PQM40400.1"/>
    <property type="molecule type" value="Genomic_DNA"/>
</dbReference>